<accession>A0ABS7PKQ9</accession>
<comment type="caution">
    <text evidence="3">The sequence shown here is derived from an EMBL/GenBank/DDBJ whole genome shotgun (WGS) entry which is preliminary data.</text>
</comment>
<organism evidence="3 4">
    <name type="scientific">Sphingomonas colocasiae</name>
    <dbReference type="NCBI Taxonomy" id="1848973"/>
    <lineage>
        <taxon>Bacteria</taxon>
        <taxon>Pseudomonadati</taxon>
        <taxon>Pseudomonadota</taxon>
        <taxon>Alphaproteobacteria</taxon>
        <taxon>Sphingomonadales</taxon>
        <taxon>Sphingomonadaceae</taxon>
        <taxon>Sphingomonas</taxon>
    </lineage>
</organism>
<dbReference type="PROSITE" id="PS52035">
    <property type="entry name" value="PEPTIDASE_M14"/>
    <property type="match status" value="1"/>
</dbReference>
<protein>
    <submittedName>
        <fullName evidence="3">M14 family metallocarboxypeptidase</fullName>
    </submittedName>
</protein>
<evidence type="ECO:0000313" key="3">
    <source>
        <dbReference type="EMBL" id="MBY8821889.1"/>
    </source>
</evidence>
<name>A0ABS7PKQ9_9SPHN</name>
<proteinExistence type="inferred from homology"/>
<dbReference type="InterPro" id="IPR000834">
    <property type="entry name" value="Peptidase_M14"/>
</dbReference>
<feature type="domain" description="Peptidase M14" evidence="2">
    <location>
        <begin position="30"/>
        <end position="315"/>
    </location>
</feature>
<dbReference type="CDD" id="cd06231">
    <property type="entry name" value="M14_REP34-like"/>
    <property type="match status" value="1"/>
</dbReference>
<dbReference type="SUPFAM" id="SSF53187">
    <property type="entry name" value="Zn-dependent exopeptidases"/>
    <property type="match status" value="1"/>
</dbReference>
<comment type="caution">
    <text evidence="1">Lacks conserved residue(s) required for the propagation of feature annotation.</text>
</comment>
<dbReference type="RefSeq" id="WP_222988965.1">
    <property type="nucleotide sequence ID" value="NZ_JAINVV010000003.1"/>
</dbReference>
<dbReference type="Gene3D" id="3.40.630.10">
    <property type="entry name" value="Zn peptidases"/>
    <property type="match status" value="1"/>
</dbReference>
<dbReference type="EMBL" id="JAINVV010000003">
    <property type="protein sequence ID" value="MBY8821889.1"/>
    <property type="molecule type" value="Genomic_DNA"/>
</dbReference>
<sequence>MTHTSFYPVGTPGQPWGEAELNQWRARQPRLRRYDVDVVPRIEALANRFDRSVYGRTDYAGEAYELLALGSRDFDPALPNALVTGGVHGYETSGVMGALAFLEARAADYAGRVNLLVAPCVSPWAYERINRWNYDAIDPNRNFRPDGPAREATALIELVRGFGHPFLMHIDLHETTDSDEGEFRPALAARDGKAFEPGLIPDGFYLVDDSANPQPDFQQAVIAAVERVTHIAPPDAAGEIIGSPVVAHGVIEYPLAELGLCGCITGARFTTTTEVYPDSPRTDAEECLRAQVAAVCAALDHVLAHGSPGSSRPSE</sequence>
<evidence type="ECO:0000313" key="4">
    <source>
        <dbReference type="Proteomes" id="UP000706039"/>
    </source>
</evidence>
<evidence type="ECO:0000259" key="2">
    <source>
        <dbReference type="PROSITE" id="PS52035"/>
    </source>
</evidence>
<reference evidence="3 4" key="1">
    <citation type="submission" date="2021-08" db="EMBL/GenBank/DDBJ databases">
        <authorList>
            <person name="Tuo L."/>
        </authorList>
    </citation>
    <scope>NUCLEOTIDE SEQUENCE [LARGE SCALE GENOMIC DNA]</scope>
    <source>
        <strain evidence="3 4">JCM 31229</strain>
    </source>
</reference>
<gene>
    <name evidence="3" type="ORF">K7G82_06275</name>
</gene>
<keyword evidence="4" id="KW-1185">Reference proteome</keyword>
<evidence type="ECO:0000256" key="1">
    <source>
        <dbReference type="PROSITE-ProRule" id="PRU01379"/>
    </source>
</evidence>
<dbReference type="Proteomes" id="UP000706039">
    <property type="component" value="Unassembled WGS sequence"/>
</dbReference>
<comment type="similarity">
    <text evidence="1">Belongs to the peptidase M14 family.</text>
</comment>